<dbReference type="Proteomes" id="UP000221734">
    <property type="component" value="Chromosome Kuenenia_stuttgartiensis_MBR1"/>
</dbReference>
<proteinExistence type="predicted"/>
<reference evidence="2" key="1">
    <citation type="journal article" date="2006" name="Nature">
        <title>Deciphering the evolution and metabolism of an anammox bacterium from a community genome.</title>
        <authorList>
            <person name="Strous M."/>
            <person name="Pelletier E."/>
            <person name="Mangenot S."/>
            <person name="Rattei T."/>
            <person name="Lehner A."/>
            <person name="Taylor M.W."/>
            <person name="Horn M."/>
            <person name="Daims H."/>
            <person name="Bartol-Mavel D."/>
            <person name="Wincker P."/>
            <person name="Barbe V."/>
            <person name="Fonknechten N."/>
            <person name="Vallenet D."/>
            <person name="Segurens B."/>
            <person name="Schenowitz-Truong C."/>
            <person name="Medigue C."/>
            <person name="Collingro A."/>
            <person name="Snel B."/>
            <person name="Dutilh B.E."/>
            <person name="OpDenCamp H.J.M."/>
            <person name="vanDerDrift C."/>
            <person name="Cirpus I."/>
            <person name="vanDePas-Schoonen K.T."/>
            <person name="Harhangi H.R."/>
            <person name="vanNiftrik L."/>
            <person name="Schmid M."/>
            <person name="Keltjens J."/>
            <person name="vanDeVossenberg J."/>
            <person name="Kartal B."/>
            <person name="Meier H."/>
            <person name="Frishman D."/>
            <person name="Huynen M.A."/>
            <person name="Mewes H."/>
            <person name="Weissenbach J."/>
            <person name="Jetten M.S.M."/>
            <person name="Wagner M."/>
            <person name="LePaslier D."/>
        </authorList>
    </citation>
    <scope>NUCLEOTIDE SEQUENCE</scope>
</reference>
<reference evidence="2" key="2">
    <citation type="submission" date="2006-01" db="EMBL/GenBank/DDBJ databases">
        <authorList>
            <person name="Genoscope"/>
        </authorList>
    </citation>
    <scope>NUCLEOTIDE SEQUENCE</scope>
</reference>
<dbReference type="InterPro" id="IPR035890">
    <property type="entry name" value="Anti-sigma-28_factor_FlgM_sf"/>
</dbReference>
<dbReference type="EMBL" id="CP049055">
    <property type="protein sequence ID" value="QII10404.1"/>
    <property type="molecule type" value="Genomic_DNA"/>
</dbReference>
<evidence type="ECO:0000313" key="2">
    <source>
        <dbReference type="EMBL" id="CAJ72233.1"/>
    </source>
</evidence>
<protein>
    <recommendedName>
        <fullName evidence="7">Anti-sigma-28 factor FlgM C-terminal domain-containing protein</fullName>
    </recommendedName>
</protein>
<feature type="compositionally biased region" description="Basic and acidic residues" evidence="1">
    <location>
        <begin position="22"/>
        <end position="40"/>
    </location>
</feature>
<reference evidence="5" key="3">
    <citation type="submission" date="2017-10" db="EMBL/GenBank/DDBJ databases">
        <authorList>
            <person name="Frank J."/>
        </authorList>
    </citation>
    <scope>NUCLEOTIDE SEQUENCE [LARGE SCALE GENOMIC DNA]</scope>
</reference>
<keyword evidence="5" id="KW-1185">Reference proteome</keyword>
<feature type="region of interest" description="Disordered" evidence="1">
    <location>
        <begin position="22"/>
        <end position="43"/>
    </location>
</feature>
<name>Q1PYT2_KUEST</name>
<evidence type="ECO:0000313" key="5">
    <source>
        <dbReference type="Proteomes" id="UP000221734"/>
    </source>
</evidence>
<sequence length="107" mass="12124">MDRITSDPSMLKSIGLKRYEANKPVKNREKEGNTSSEKQDAVSISQESRIFSEKIENLKAIVKNEVSDTRSAKLVEVKEKLETGFYEKEEISEEVADKIIAAFKNKA</sequence>
<dbReference type="AlphaFoldDB" id="Q1PYT2"/>
<dbReference type="EMBL" id="LT934425">
    <property type="protein sequence ID" value="SOH03783.1"/>
    <property type="molecule type" value="Genomic_DNA"/>
</dbReference>
<dbReference type="SUPFAM" id="SSF101498">
    <property type="entry name" value="Anti-sigma factor FlgM"/>
    <property type="match status" value="1"/>
</dbReference>
<reference evidence="4" key="4">
    <citation type="submission" date="2017-10" db="EMBL/GenBank/DDBJ databases">
        <authorList>
            <person name="Banno H."/>
            <person name="Chua N.-H."/>
        </authorList>
    </citation>
    <scope>NUCLEOTIDE SEQUENCE [LARGE SCALE GENOMIC DNA]</scope>
    <source>
        <strain evidence="4">Kuenenia_mbr1_ru-nijmegen</strain>
    </source>
</reference>
<dbReference type="Proteomes" id="UP000501926">
    <property type="component" value="Chromosome"/>
</dbReference>
<reference evidence="3 6" key="5">
    <citation type="submission" date="2020-02" db="EMBL/GenBank/DDBJ databases">
        <title>Newly sequenced genome of strain CSTR1 showed variability in Candidatus Kuenenia stuttgartiensis genomes.</title>
        <authorList>
            <person name="Ding C."/>
            <person name="Adrian L."/>
        </authorList>
    </citation>
    <scope>NUCLEOTIDE SEQUENCE [LARGE SCALE GENOMIC DNA]</scope>
    <source>
        <strain evidence="3 6">CSTR1</strain>
    </source>
</reference>
<accession>Q1PYT2</accession>
<dbReference type="EMBL" id="CT573072">
    <property type="protein sequence ID" value="CAJ72233.1"/>
    <property type="molecule type" value="Genomic_DNA"/>
</dbReference>
<dbReference type="KEGG" id="kst:KSMBR1_1281"/>
<evidence type="ECO:0000313" key="3">
    <source>
        <dbReference type="EMBL" id="QII10404.1"/>
    </source>
</evidence>
<dbReference type="RefSeq" id="WP_099324551.1">
    <property type="nucleotide sequence ID" value="NZ_CP049055.1"/>
</dbReference>
<evidence type="ECO:0000256" key="1">
    <source>
        <dbReference type="SAM" id="MobiDB-lite"/>
    </source>
</evidence>
<evidence type="ECO:0000313" key="6">
    <source>
        <dbReference type="Proteomes" id="UP000501926"/>
    </source>
</evidence>
<evidence type="ECO:0008006" key="7">
    <source>
        <dbReference type="Google" id="ProtNLM"/>
    </source>
</evidence>
<evidence type="ECO:0000313" key="4">
    <source>
        <dbReference type="EMBL" id="SOH03783.1"/>
    </source>
</evidence>
<organism evidence="2">
    <name type="scientific">Kuenenia stuttgartiensis</name>
    <dbReference type="NCBI Taxonomy" id="174633"/>
    <lineage>
        <taxon>Bacteria</taxon>
        <taxon>Pseudomonadati</taxon>
        <taxon>Planctomycetota</taxon>
        <taxon>Candidatus Brocadiia</taxon>
        <taxon>Candidatus Brocadiales</taxon>
        <taxon>Candidatus Brocadiaceae</taxon>
        <taxon>Candidatus Kuenenia</taxon>
    </lineage>
</organism>
<gene>
    <name evidence="3" type="ORF">KsCSTR_10250</name>
    <name evidence="4" type="ORF">KSMBR1_1281</name>
    <name evidence="2" type="ORF">kustd1488</name>
</gene>